<dbReference type="SUPFAM" id="SSF55729">
    <property type="entry name" value="Acyl-CoA N-acyltransferases (Nat)"/>
    <property type="match status" value="1"/>
</dbReference>
<dbReference type="PROSITE" id="PS51186">
    <property type="entry name" value="GNAT"/>
    <property type="match status" value="1"/>
</dbReference>
<gene>
    <name evidence="2" type="ORF">F0357_11920</name>
</gene>
<organism evidence="2 3">
    <name type="scientific">Segnochrobactrum spirostomi</name>
    <dbReference type="NCBI Taxonomy" id="2608987"/>
    <lineage>
        <taxon>Bacteria</taxon>
        <taxon>Pseudomonadati</taxon>
        <taxon>Pseudomonadota</taxon>
        <taxon>Alphaproteobacteria</taxon>
        <taxon>Hyphomicrobiales</taxon>
        <taxon>Segnochrobactraceae</taxon>
        <taxon>Segnochrobactrum</taxon>
    </lineage>
</organism>
<dbReference type="RefSeq" id="WP_153481676.1">
    <property type="nucleotide sequence ID" value="NZ_VWNA01000001.1"/>
</dbReference>
<dbReference type="PANTHER" id="PTHR43792:SF16">
    <property type="entry name" value="N-ACETYLTRANSFERASE DOMAIN-CONTAINING PROTEIN"/>
    <property type="match status" value="1"/>
</dbReference>
<keyword evidence="3" id="KW-1185">Reference proteome</keyword>
<dbReference type="InterPro" id="IPR016181">
    <property type="entry name" value="Acyl_CoA_acyltransferase"/>
</dbReference>
<proteinExistence type="predicted"/>
<name>A0A6A7Y3J9_9HYPH</name>
<dbReference type="PANTHER" id="PTHR43792">
    <property type="entry name" value="GNAT FAMILY, PUTATIVE (AFU_ORTHOLOGUE AFUA_3G00765)-RELATED-RELATED"/>
    <property type="match status" value="1"/>
</dbReference>
<evidence type="ECO:0000259" key="1">
    <source>
        <dbReference type="PROSITE" id="PS51186"/>
    </source>
</evidence>
<dbReference type="GO" id="GO:0016747">
    <property type="term" value="F:acyltransferase activity, transferring groups other than amino-acyl groups"/>
    <property type="evidence" value="ECO:0007669"/>
    <property type="project" value="InterPro"/>
</dbReference>
<feature type="domain" description="N-acetyltransferase" evidence="1">
    <location>
        <begin position="26"/>
        <end position="178"/>
    </location>
</feature>
<evidence type="ECO:0000313" key="2">
    <source>
        <dbReference type="EMBL" id="MQT13336.1"/>
    </source>
</evidence>
<accession>A0A6A7Y3J9</accession>
<sequence>MNDPIDRPVRLETERLVLDAHGTGHFEALCVLWSDPQVVRHIGKPSTPTECWARLLRYRGLWALLGFGYWAVTEKASGRFVGDLGFADFHRPIDPPIHGLPEAGWVLAPWAQGRGYASEALAAALGWLDGTTAHRRTACLIAPENRASVRVAEKAGFRFQYNVRFMEEDTLFLTRDRPA</sequence>
<reference evidence="2 3" key="1">
    <citation type="submission" date="2019-09" db="EMBL/GenBank/DDBJ databases">
        <title>Segnochrobactrum spirostomi gen. nov., sp. nov., isolated from the ciliate Spirostomum cf. yagiui and description of a novel family, Segnochrobactraceae fam. nov. within the order Rhizobiales of the class Alphaproteobacteria.</title>
        <authorList>
            <person name="Akter S."/>
            <person name="Shazib S.U.A."/>
            <person name="Shin M.K."/>
        </authorList>
    </citation>
    <scope>NUCLEOTIDE SEQUENCE [LARGE SCALE GENOMIC DNA]</scope>
    <source>
        <strain evidence="2 3">Sp-1</strain>
    </source>
</reference>
<keyword evidence="2" id="KW-0808">Transferase</keyword>
<protein>
    <submittedName>
        <fullName evidence="2">GNAT family N-acetyltransferase</fullName>
    </submittedName>
</protein>
<comment type="caution">
    <text evidence="2">The sequence shown here is derived from an EMBL/GenBank/DDBJ whole genome shotgun (WGS) entry which is preliminary data.</text>
</comment>
<dbReference type="InterPro" id="IPR000182">
    <property type="entry name" value="GNAT_dom"/>
</dbReference>
<dbReference type="Gene3D" id="3.40.630.30">
    <property type="match status" value="1"/>
</dbReference>
<dbReference type="EMBL" id="VWNA01000001">
    <property type="protein sequence ID" value="MQT13336.1"/>
    <property type="molecule type" value="Genomic_DNA"/>
</dbReference>
<dbReference type="Proteomes" id="UP000332515">
    <property type="component" value="Unassembled WGS sequence"/>
</dbReference>
<evidence type="ECO:0000313" key="3">
    <source>
        <dbReference type="Proteomes" id="UP000332515"/>
    </source>
</evidence>
<dbReference type="Pfam" id="PF13302">
    <property type="entry name" value="Acetyltransf_3"/>
    <property type="match status" value="1"/>
</dbReference>
<dbReference type="AlphaFoldDB" id="A0A6A7Y3J9"/>
<dbReference type="InterPro" id="IPR051531">
    <property type="entry name" value="N-acetyltransferase"/>
</dbReference>